<feature type="domain" description="Carbohydrate kinase PfkB" evidence="4">
    <location>
        <begin position="173"/>
        <end position="254"/>
    </location>
</feature>
<dbReference type="InterPro" id="IPR050306">
    <property type="entry name" value="PfkB_Carbo_kinase"/>
</dbReference>
<evidence type="ECO:0000313" key="6">
    <source>
        <dbReference type="Proteomes" id="UP000015502"/>
    </source>
</evidence>
<dbReference type="OrthoDB" id="26949at2157"/>
<keyword evidence="6" id="KW-1185">Reference proteome</keyword>
<dbReference type="RefSeq" id="WP_004068839.1">
    <property type="nucleotide sequence ID" value="NC_022084.1"/>
</dbReference>
<comment type="similarity">
    <text evidence="1">Belongs to the carbohydrate kinase PfkB family.</text>
</comment>
<dbReference type="GeneID" id="16550232"/>
<dbReference type="Pfam" id="PF00294">
    <property type="entry name" value="PfkB"/>
    <property type="match status" value="1"/>
</dbReference>
<dbReference type="InterPro" id="IPR011611">
    <property type="entry name" value="PfkB_dom"/>
</dbReference>
<keyword evidence="2" id="KW-0808">Transferase</keyword>
<dbReference type="SUPFAM" id="SSF53613">
    <property type="entry name" value="Ribokinase-like"/>
    <property type="match status" value="1"/>
</dbReference>
<dbReference type="InterPro" id="IPR029056">
    <property type="entry name" value="Ribokinase-like"/>
</dbReference>
<dbReference type="AlphaFoldDB" id="H3ZPB3"/>
<accession>H3ZPB3</accession>
<dbReference type="STRING" id="523849.OCC_03808"/>
<dbReference type="PaxDb" id="523849-OCC_03808"/>
<name>H3ZPB3_THELN</name>
<organism evidence="5 6">
    <name type="scientific">Thermococcus litoralis (strain ATCC 51850 / DSM 5473 / JCM 8560 / NS-C)</name>
    <dbReference type="NCBI Taxonomy" id="523849"/>
    <lineage>
        <taxon>Archaea</taxon>
        <taxon>Methanobacteriati</taxon>
        <taxon>Methanobacteriota</taxon>
        <taxon>Thermococci</taxon>
        <taxon>Thermococcales</taxon>
        <taxon>Thermococcaceae</taxon>
        <taxon>Thermococcus</taxon>
    </lineage>
</organism>
<dbReference type="KEGG" id="tlt:OCC_03808"/>
<keyword evidence="3 5" id="KW-0418">Kinase</keyword>
<sequence length="284" mass="32081">MRCLVIGHLTHDIIVKDGRKTERIGGGAYYSSLALSKFCEVVVLTKIGKDFPIEWLEELESYGISTIIIPSEKSTTYELLYLDEENRQLKLLSKADPFTLDEIPQEKFDIILLNPVANEIPPNALELVKAKEVAVDIQGFIRDFKNGRVGLKEINGEFLKNAHVVHADVNEFQHVKNLNPDDLEVLLVSNGSESGVAYHKGEKYIYYPLKIDAKEPTGAGDVFLASFAYFYRECPFIQALKRANAFTAAFLERRTIDFPIAEAMEKTKFVKVEKVNTDEETSAR</sequence>
<dbReference type="Proteomes" id="UP000015502">
    <property type="component" value="Chromosome"/>
</dbReference>
<protein>
    <submittedName>
        <fullName evidence="5">Carbohydrate kinase</fullName>
    </submittedName>
</protein>
<dbReference type="PANTHER" id="PTHR43085">
    <property type="entry name" value="HEXOKINASE FAMILY MEMBER"/>
    <property type="match status" value="1"/>
</dbReference>
<dbReference type="GO" id="GO:0016301">
    <property type="term" value="F:kinase activity"/>
    <property type="evidence" value="ECO:0007669"/>
    <property type="project" value="UniProtKB-KW"/>
</dbReference>
<evidence type="ECO:0000256" key="2">
    <source>
        <dbReference type="ARBA" id="ARBA00022679"/>
    </source>
</evidence>
<evidence type="ECO:0000256" key="3">
    <source>
        <dbReference type="ARBA" id="ARBA00022777"/>
    </source>
</evidence>
<evidence type="ECO:0000313" key="5">
    <source>
        <dbReference type="EMBL" id="EHR78148.1"/>
    </source>
</evidence>
<proteinExistence type="inferred from homology"/>
<dbReference type="HOGENOM" id="CLU_065902_3_1_2"/>
<dbReference type="EMBL" id="CP006670">
    <property type="protein sequence ID" value="EHR78148.1"/>
    <property type="molecule type" value="Genomic_DNA"/>
</dbReference>
<evidence type="ECO:0000259" key="4">
    <source>
        <dbReference type="Pfam" id="PF00294"/>
    </source>
</evidence>
<dbReference type="Gene3D" id="3.40.1190.20">
    <property type="match status" value="1"/>
</dbReference>
<reference evidence="5 6" key="1">
    <citation type="journal article" date="2012" name="J. Bacteriol.">
        <title>Genome sequence of the model hyperthermophilic archaeon Thermococcus litoralis NS-C.</title>
        <authorList>
            <person name="Gardner A.F."/>
            <person name="Kumar S."/>
            <person name="Perler F.B."/>
        </authorList>
    </citation>
    <scope>NUCLEOTIDE SEQUENCE [LARGE SCALE GENOMIC DNA]</scope>
    <source>
        <strain evidence="6">ATCC 51850 / DSM 5473 / JCM 8560 / NS-C</strain>
    </source>
</reference>
<evidence type="ECO:0000256" key="1">
    <source>
        <dbReference type="ARBA" id="ARBA00010688"/>
    </source>
</evidence>
<gene>
    <name evidence="5" type="ORF">OCC_03808</name>
</gene>
<dbReference type="PANTHER" id="PTHR43085:SF57">
    <property type="entry name" value="CARBOHYDRATE KINASE PFKB DOMAIN-CONTAINING PROTEIN"/>
    <property type="match status" value="1"/>
</dbReference>